<dbReference type="EMBL" id="JPXF01000201">
    <property type="protein sequence ID" value="KGJ71584.1"/>
    <property type="molecule type" value="Genomic_DNA"/>
</dbReference>
<proteinExistence type="predicted"/>
<comment type="caution">
    <text evidence="1">The sequence shown here is derived from an EMBL/GenBank/DDBJ whole genome shotgun (WGS) entry which is preliminary data.</text>
</comment>
<evidence type="ECO:0000313" key="2">
    <source>
        <dbReference type="Proteomes" id="UP000029864"/>
    </source>
</evidence>
<dbReference type="eggNOG" id="COG1961">
    <property type="taxonomic scope" value="Bacteria"/>
</dbReference>
<keyword evidence="2" id="KW-1185">Reference proteome</keyword>
<dbReference type="Proteomes" id="UP000029864">
    <property type="component" value="Unassembled WGS sequence"/>
</dbReference>
<gene>
    <name evidence="1" type="ORF">GY21_21210</name>
</gene>
<dbReference type="AlphaFoldDB" id="A0A099IZH8"/>
<name>A0A099IZH8_9MICO</name>
<dbReference type="STRING" id="1001240.GY21_21210"/>
<sequence length="98" mass="10840">MTPAKIRLAIAAVGRSETKVGELCEELGITRQTLYRHVSPAGGPAARWGETTFQEIEPRPRVGLLDMRIATPCHVLEGGQITRCFRSTRQAEDLTFMS</sequence>
<accession>A0A099IZH8</accession>
<reference evidence="1 2" key="1">
    <citation type="submission" date="2014-08" db="EMBL/GenBank/DDBJ databases">
        <authorList>
            <person name="Sisinthy S."/>
        </authorList>
    </citation>
    <scope>NUCLEOTIDE SEQUENCE [LARGE SCALE GENOMIC DNA]</scope>
    <source>
        <strain evidence="1 2">RuG17</strain>
    </source>
</reference>
<evidence type="ECO:0000313" key="1">
    <source>
        <dbReference type="EMBL" id="KGJ71584.1"/>
    </source>
</evidence>
<evidence type="ECO:0008006" key="3">
    <source>
        <dbReference type="Google" id="ProtNLM"/>
    </source>
</evidence>
<protein>
    <recommendedName>
        <fullName evidence="3">Resolvase HTH domain-containing protein</fullName>
    </recommendedName>
</protein>
<organism evidence="1 2">
    <name type="scientific">Cryobacterium roopkundense</name>
    <dbReference type="NCBI Taxonomy" id="1001240"/>
    <lineage>
        <taxon>Bacteria</taxon>
        <taxon>Bacillati</taxon>
        <taxon>Actinomycetota</taxon>
        <taxon>Actinomycetes</taxon>
        <taxon>Micrococcales</taxon>
        <taxon>Microbacteriaceae</taxon>
        <taxon>Cryobacterium</taxon>
    </lineage>
</organism>